<sequence length="120" mass="12977">MPAGRFTAEVRPGKRPAAGSLVLELRPARGIRVVPPVLRIDVPALVRGRVEGRFPAALRSDRPEGPYRVELALSGPLRIADPDRNDGMLRVEFRYCGEPADRCSVGRVEVPLRASGGPGD</sequence>
<gene>
    <name evidence="1" type="ORF">DEW08_17800</name>
</gene>
<evidence type="ECO:0000313" key="1">
    <source>
        <dbReference type="EMBL" id="AWK87795.1"/>
    </source>
</evidence>
<dbReference type="Proteomes" id="UP000245629">
    <property type="component" value="Chromosome 2"/>
</dbReference>
<protein>
    <submittedName>
        <fullName evidence="1">Uncharacterized protein</fullName>
    </submittedName>
</protein>
<keyword evidence="2" id="KW-1185">Reference proteome</keyword>
<accession>A0A2S2CTQ8</accession>
<reference evidence="2" key="1">
    <citation type="submission" date="2018-05" db="EMBL/GenBank/DDBJ databases">
        <title>Azospirillum thermophila sp. nov., a novel isolated from hot spring.</title>
        <authorList>
            <person name="Zhao Z."/>
        </authorList>
    </citation>
    <scope>NUCLEOTIDE SEQUENCE [LARGE SCALE GENOMIC DNA]</scope>
    <source>
        <strain evidence="2">CFH 70021</strain>
    </source>
</reference>
<dbReference type="AlphaFoldDB" id="A0A2S2CTQ8"/>
<organism evidence="1 2">
    <name type="scientific">Azospirillum thermophilum</name>
    <dbReference type="NCBI Taxonomy" id="2202148"/>
    <lineage>
        <taxon>Bacteria</taxon>
        <taxon>Pseudomonadati</taxon>
        <taxon>Pseudomonadota</taxon>
        <taxon>Alphaproteobacteria</taxon>
        <taxon>Rhodospirillales</taxon>
        <taxon>Azospirillaceae</taxon>
        <taxon>Azospirillum</taxon>
    </lineage>
</organism>
<proteinExistence type="predicted"/>
<dbReference type="KEGG" id="azz:DEW08_17800"/>
<evidence type="ECO:0000313" key="2">
    <source>
        <dbReference type="Proteomes" id="UP000245629"/>
    </source>
</evidence>
<dbReference type="OrthoDB" id="7307325at2"/>
<name>A0A2S2CTQ8_9PROT</name>
<dbReference type="EMBL" id="CP029353">
    <property type="protein sequence ID" value="AWK87795.1"/>
    <property type="molecule type" value="Genomic_DNA"/>
</dbReference>